<evidence type="ECO:0000313" key="2">
    <source>
        <dbReference type="EMBL" id="PCG15009.1"/>
    </source>
</evidence>
<gene>
    <name evidence="2" type="ORF">COA07_05470</name>
</gene>
<evidence type="ECO:0000313" key="3">
    <source>
        <dbReference type="Proteomes" id="UP000218323"/>
    </source>
</evidence>
<comment type="caution">
    <text evidence="2">The sequence shown here is derived from an EMBL/GenBank/DDBJ whole genome shotgun (WGS) entry which is preliminary data.</text>
</comment>
<sequence>MTMWWAVMVLAGMQANAPASAPAVSIDGLPLGVLPAQDLPAKGCAAYLFSTGQTRALATMATAEPGSLRLMLDGRVTDLPRTGAEGNATLGLAPTTTYAAGGVTATLTLTIEQRATLTAGAAVPIATLRLDRAGQDSIAMPLAGLLGCRT</sequence>
<accession>A0A2A4I928</accession>
<dbReference type="Proteomes" id="UP000218323">
    <property type="component" value="Unassembled WGS sequence"/>
</dbReference>
<dbReference type="RefSeq" id="WP_083956898.1">
    <property type="nucleotide sequence ID" value="NZ_JBHIWA010000026.1"/>
</dbReference>
<evidence type="ECO:0000256" key="1">
    <source>
        <dbReference type="SAM" id="SignalP"/>
    </source>
</evidence>
<proteinExistence type="predicted"/>
<keyword evidence="3" id="KW-1185">Reference proteome</keyword>
<feature type="signal peptide" evidence="1">
    <location>
        <begin position="1"/>
        <end position="21"/>
    </location>
</feature>
<organism evidence="2 3">
    <name type="scientific">Sphingomonas adhaesiva</name>
    <dbReference type="NCBI Taxonomy" id="28212"/>
    <lineage>
        <taxon>Bacteria</taxon>
        <taxon>Pseudomonadati</taxon>
        <taxon>Pseudomonadota</taxon>
        <taxon>Alphaproteobacteria</taxon>
        <taxon>Sphingomonadales</taxon>
        <taxon>Sphingomonadaceae</taxon>
        <taxon>Sphingomonas</taxon>
    </lineage>
</organism>
<name>A0A2A4I928_9SPHN</name>
<evidence type="ECO:0008006" key="4">
    <source>
        <dbReference type="Google" id="ProtNLM"/>
    </source>
</evidence>
<feature type="chain" id="PRO_5012178458" description="Copper chaperone PCu(A)C" evidence="1">
    <location>
        <begin position="22"/>
        <end position="150"/>
    </location>
</feature>
<reference evidence="2 3" key="1">
    <citation type="submission" date="2017-09" db="EMBL/GenBank/DDBJ databases">
        <title>Sphingomonas adhaesiva DSM 7418, whole genome shotgun sequence.</title>
        <authorList>
            <person name="Feng G."/>
            <person name="Zhu H."/>
        </authorList>
    </citation>
    <scope>NUCLEOTIDE SEQUENCE [LARGE SCALE GENOMIC DNA]</scope>
    <source>
        <strain evidence="2 3">DSM 7418</strain>
    </source>
</reference>
<dbReference type="AlphaFoldDB" id="A0A2A4I928"/>
<keyword evidence="1" id="KW-0732">Signal</keyword>
<dbReference type="EMBL" id="NWVC01000002">
    <property type="protein sequence ID" value="PCG15009.1"/>
    <property type="molecule type" value="Genomic_DNA"/>
</dbReference>
<protein>
    <recommendedName>
        <fullName evidence="4">Copper chaperone PCu(A)C</fullName>
    </recommendedName>
</protein>